<accession>A0A9N8PYF5</accession>
<reference evidence="2" key="1">
    <citation type="submission" date="2020-06" db="EMBL/GenBank/DDBJ databases">
        <authorList>
            <person name="Onetto C."/>
        </authorList>
    </citation>
    <scope>NUCLEOTIDE SEQUENCE</scope>
</reference>
<feature type="region of interest" description="Disordered" evidence="1">
    <location>
        <begin position="1"/>
        <end position="28"/>
    </location>
</feature>
<gene>
    <name evidence="2" type="ORF">AWRI4620_LOCUS9297</name>
</gene>
<evidence type="ECO:0000313" key="3">
    <source>
        <dbReference type="Proteomes" id="UP000745764"/>
    </source>
</evidence>
<keyword evidence="3" id="KW-1185">Reference proteome</keyword>
<comment type="caution">
    <text evidence="2">The sequence shown here is derived from an EMBL/GenBank/DDBJ whole genome shotgun (WGS) entry which is preliminary data.</text>
</comment>
<organism evidence="2 3">
    <name type="scientific">Aureobasidium uvarum</name>
    <dbReference type="NCBI Taxonomy" id="2773716"/>
    <lineage>
        <taxon>Eukaryota</taxon>
        <taxon>Fungi</taxon>
        <taxon>Dikarya</taxon>
        <taxon>Ascomycota</taxon>
        <taxon>Pezizomycotina</taxon>
        <taxon>Dothideomycetes</taxon>
        <taxon>Dothideomycetidae</taxon>
        <taxon>Dothideales</taxon>
        <taxon>Saccotheciaceae</taxon>
        <taxon>Aureobasidium</taxon>
    </lineage>
</organism>
<feature type="compositionally biased region" description="Basic residues" evidence="1">
    <location>
        <begin position="10"/>
        <end position="24"/>
    </location>
</feature>
<dbReference type="OrthoDB" id="3916133at2759"/>
<evidence type="ECO:0000256" key="1">
    <source>
        <dbReference type="SAM" id="MobiDB-lite"/>
    </source>
</evidence>
<name>A0A9N8PYF5_9PEZI</name>
<sequence length="244" mass="28338">MRAPQAAARAGRKAHKARKARKARYRQEPVRDQPFGLRPSGIEVMRTHRNTRNAMAKAADRGDDVIAVLIDCFAESVQRRSLRRLDMNELLRVCEVAWEALERDRLTGEGRDIVDLVMDLVGQACNGRHPSHFHPFVNNPTGANFGIRSKRVRGAVNQLKILYSQEVKRGYVPALARDVKRAEYRLVDVVGWYARMDGTMNRAEYEFLRKKFPWRRFDHVAEYDAINPEQLDVLLLLDTWIWWI</sequence>
<dbReference type="EMBL" id="CAINUL010000019">
    <property type="protein sequence ID" value="CAD0115042.1"/>
    <property type="molecule type" value="Genomic_DNA"/>
</dbReference>
<dbReference type="Proteomes" id="UP000745764">
    <property type="component" value="Unassembled WGS sequence"/>
</dbReference>
<evidence type="ECO:0000313" key="2">
    <source>
        <dbReference type="EMBL" id="CAD0115042.1"/>
    </source>
</evidence>
<proteinExistence type="predicted"/>
<protein>
    <submittedName>
        <fullName evidence="2">Uncharacterized protein</fullName>
    </submittedName>
</protein>
<dbReference type="AlphaFoldDB" id="A0A9N8PYF5"/>